<keyword evidence="2" id="KW-0378">Hydrolase</keyword>
<dbReference type="AlphaFoldDB" id="A0A1G5KJ72"/>
<dbReference type="SUPFAM" id="SSF53474">
    <property type="entry name" value="alpha/beta-Hydrolases"/>
    <property type="match status" value="1"/>
</dbReference>
<dbReference type="EMBL" id="FMVF01000042">
    <property type="protein sequence ID" value="SCZ00424.1"/>
    <property type="molecule type" value="Genomic_DNA"/>
</dbReference>
<dbReference type="PANTHER" id="PTHR40841:SF2">
    <property type="entry name" value="SIDEROPHORE-DEGRADING ESTERASE (EUROFUNG)"/>
    <property type="match status" value="1"/>
</dbReference>
<dbReference type="GO" id="GO:0016788">
    <property type="term" value="F:hydrolase activity, acting on ester bonds"/>
    <property type="evidence" value="ECO:0007669"/>
    <property type="project" value="TreeGrafter"/>
</dbReference>
<reference evidence="4 5" key="1">
    <citation type="submission" date="2016-10" db="EMBL/GenBank/DDBJ databases">
        <authorList>
            <person name="de Groot N.N."/>
        </authorList>
    </citation>
    <scope>NUCLEOTIDE SEQUENCE [LARGE SCALE GENOMIC DNA]</scope>
    <source>
        <strain evidence="4 5">CGMCC 1.7031</strain>
    </source>
</reference>
<dbReference type="STRING" id="490189.SAMN02927903_03329"/>
<dbReference type="Gene3D" id="3.40.50.1820">
    <property type="entry name" value="alpha/beta hydrolase"/>
    <property type="match status" value="1"/>
</dbReference>
<keyword evidence="5" id="KW-1185">Reference proteome</keyword>
<keyword evidence="3" id="KW-0732">Signal</keyword>
<evidence type="ECO:0000313" key="5">
    <source>
        <dbReference type="Proteomes" id="UP000199354"/>
    </source>
</evidence>
<protein>
    <recommendedName>
        <fullName evidence="6">Esterase</fullName>
    </recommendedName>
</protein>
<organism evidence="4 5">
    <name type="scientific">Flavobacterium caeni</name>
    <dbReference type="NCBI Taxonomy" id="490189"/>
    <lineage>
        <taxon>Bacteria</taxon>
        <taxon>Pseudomonadati</taxon>
        <taxon>Bacteroidota</taxon>
        <taxon>Flavobacteriia</taxon>
        <taxon>Flavobacteriales</taxon>
        <taxon>Flavobacteriaceae</taxon>
        <taxon>Flavobacterium</taxon>
    </lineage>
</organism>
<dbReference type="Pfam" id="PF00756">
    <property type="entry name" value="Esterase"/>
    <property type="match status" value="1"/>
</dbReference>
<accession>A0A1G5KJ72</accession>
<dbReference type="PANTHER" id="PTHR40841">
    <property type="entry name" value="SIDEROPHORE TRIACETYLFUSARININE C ESTERASE"/>
    <property type="match status" value="1"/>
</dbReference>
<feature type="chain" id="PRO_5011522859" description="Esterase" evidence="3">
    <location>
        <begin position="22"/>
        <end position="272"/>
    </location>
</feature>
<name>A0A1G5KJ72_9FLAO</name>
<dbReference type="InterPro" id="IPR052558">
    <property type="entry name" value="Siderophore_Hydrolase_D"/>
</dbReference>
<evidence type="ECO:0000313" key="4">
    <source>
        <dbReference type="EMBL" id="SCZ00424.1"/>
    </source>
</evidence>
<sequence length="272" mass="31371">MKFIFYNLLIILVTLTSCSNASQPNDPIPEHETFKIQSKQVGEERVINVWTPENYKTGKDSLPVMYMADGGIKEDFPHIANTLAKLIKENKIKPLILVGIENTQRRRDLTGFTEVAKDKEIAPVVGGSEKFRAFIKEELFPEINKRYRTTTEKSIIGESASGLFVMETFFLTPEMFDNYIAFDPSLWWNNHYLVRTAKEHLAKFPSTEKRIWFAGSKAEDVSPFTKELAEILKAKNLTNIKWNFSDEPKEKHTTIFRATKEKAIIWTLNKTE</sequence>
<evidence type="ECO:0000256" key="1">
    <source>
        <dbReference type="ARBA" id="ARBA00005622"/>
    </source>
</evidence>
<dbReference type="InterPro" id="IPR000801">
    <property type="entry name" value="Esterase-like"/>
</dbReference>
<dbReference type="RefSeq" id="WP_091147298.1">
    <property type="nucleotide sequence ID" value="NZ_FMVF01000042.1"/>
</dbReference>
<evidence type="ECO:0008006" key="6">
    <source>
        <dbReference type="Google" id="ProtNLM"/>
    </source>
</evidence>
<gene>
    <name evidence="4" type="ORF">SAMN02927903_03329</name>
</gene>
<dbReference type="InterPro" id="IPR029058">
    <property type="entry name" value="AB_hydrolase_fold"/>
</dbReference>
<dbReference type="OrthoDB" id="9784036at2"/>
<evidence type="ECO:0000256" key="3">
    <source>
        <dbReference type="SAM" id="SignalP"/>
    </source>
</evidence>
<comment type="similarity">
    <text evidence="1">Belongs to the esterase D family.</text>
</comment>
<dbReference type="Proteomes" id="UP000199354">
    <property type="component" value="Unassembled WGS sequence"/>
</dbReference>
<proteinExistence type="inferred from homology"/>
<feature type="signal peptide" evidence="3">
    <location>
        <begin position="1"/>
        <end position="21"/>
    </location>
</feature>
<dbReference type="PROSITE" id="PS51257">
    <property type="entry name" value="PROKAR_LIPOPROTEIN"/>
    <property type="match status" value="1"/>
</dbReference>
<evidence type="ECO:0000256" key="2">
    <source>
        <dbReference type="ARBA" id="ARBA00022801"/>
    </source>
</evidence>